<comment type="catalytic activity">
    <reaction evidence="8">
        <text>L-seryl-[protein] + ATP = O-phospho-L-seryl-[protein] + ADP + H(+)</text>
        <dbReference type="Rhea" id="RHEA:17989"/>
        <dbReference type="Rhea" id="RHEA-COMP:9863"/>
        <dbReference type="Rhea" id="RHEA-COMP:11604"/>
        <dbReference type="ChEBI" id="CHEBI:15378"/>
        <dbReference type="ChEBI" id="CHEBI:29999"/>
        <dbReference type="ChEBI" id="CHEBI:30616"/>
        <dbReference type="ChEBI" id="CHEBI:83421"/>
        <dbReference type="ChEBI" id="CHEBI:456216"/>
        <dbReference type="EC" id="2.7.11.1"/>
    </reaction>
</comment>
<dbReference type="InterPro" id="IPR008271">
    <property type="entry name" value="Ser/Thr_kinase_AS"/>
</dbReference>
<dbReference type="EMBL" id="MDYQ01000115">
    <property type="protein sequence ID" value="PRP81859.1"/>
    <property type="molecule type" value="Genomic_DNA"/>
</dbReference>
<comment type="caution">
    <text evidence="12">The sequence shown here is derived from an EMBL/GenBank/DDBJ whole genome shotgun (WGS) entry which is preliminary data.</text>
</comment>
<dbReference type="PROSITE" id="PS50011">
    <property type="entry name" value="PROTEIN_KINASE_DOM"/>
    <property type="match status" value="1"/>
</dbReference>
<dbReference type="EC" id="2.7.11.1" evidence="1"/>
<dbReference type="PROSITE" id="PS00108">
    <property type="entry name" value="PROTEIN_KINASE_ST"/>
    <property type="match status" value="1"/>
</dbReference>
<dbReference type="OrthoDB" id="512143at2759"/>
<dbReference type="InterPro" id="IPR035965">
    <property type="entry name" value="PAS-like_dom_sf"/>
</dbReference>
<dbReference type="InterPro" id="IPR000719">
    <property type="entry name" value="Prot_kinase_dom"/>
</dbReference>
<evidence type="ECO:0000259" key="11">
    <source>
        <dbReference type="PROSITE" id="PS50011"/>
    </source>
</evidence>
<evidence type="ECO:0000256" key="2">
    <source>
        <dbReference type="ARBA" id="ARBA00022527"/>
    </source>
</evidence>
<evidence type="ECO:0000256" key="3">
    <source>
        <dbReference type="ARBA" id="ARBA00022679"/>
    </source>
</evidence>
<accession>A0A2P6ND29</accession>
<dbReference type="Gene3D" id="3.30.450.20">
    <property type="entry name" value="PAS domain"/>
    <property type="match status" value="1"/>
</dbReference>
<protein>
    <recommendedName>
        <fullName evidence="1">non-specific serine/threonine protein kinase</fullName>
        <ecNumber evidence="1">2.7.11.1</ecNumber>
    </recommendedName>
</protein>
<dbReference type="GO" id="GO:0004674">
    <property type="term" value="F:protein serine/threonine kinase activity"/>
    <property type="evidence" value="ECO:0007669"/>
    <property type="project" value="UniProtKB-KW"/>
</dbReference>
<feature type="region of interest" description="Disordered" evidence="10">
    <location>
        <begin position="602"/>
        <end position="655"/>
    </location>
</feature>
<comment type="catalytic activity">
    <reaction evidence="7">
        <text>L-threonyl-[protein] + ATP = O-phospho-L-threonyl-[protein] + ADP + H(+)</text>
        <dbReference type="Rhea" id="RHEA:46608"/>
        <dbReference type="Rhea" id="RHEA-COMP:11060"/>
        <dbReference type="Rhea" id="RHEA-COMP:11605"/>
        <dbReference type="ChEBI" id="CHEBI:15378"/>
        <dbReference type="ChEBI" id="CHEBI:30013"/>
        <dbReference type="ChEBI" id="CHEBI:30616"/>
        <dbReference type="ChEBI" id="CHEBI:61977"/>
        <dbReference type="ChEBI" id="CHEBI:456216"/>
        <dbReference type="EC" id="2.7.11.1"/>
    </reaction>
</comment>
<dbReference type="InterPro" id="IPR011009">
    <property type="entry name" value="Kinase-like_dom_sf"/>
</dbReference>
<dbReference type="GO" id="GO:0005524">
    <property type="term" value="F:ATP binding"/>
    <property type="evidence" value="ECO:0007669"/>
    <property type="project" value="UniProtKB-UniRule"/>
</dbReference>
<reference evidence="12 13" key="1">
    <citation type="journal article" date="2018" name="Genome Biol. Evol.">
        <title>Multiple Roots of Fruiting Body Formation in Amoebozoa.</title>
        <authorList>
            <person name="Hillmann F."/>
            <person name="Forbes G."/>
            <person name="Novohradska S."/>
            <person name="Ferling I."/>
            <person name="Riege K."/>
            <person name="Groth M."/>
            <person name="Westermann M."/>
            <person name="Marz M."/>
            <person name="Spaller T."/>
            <person name="Winckler T."/>
            <person name="Schaap P."/>
            <person name="Glockner G."/>
        </authorList>
    </citation>
    <scope>NUCLEOTIDE SEQUENCE [LARGE SCALE GENOMIC DNA]</scope>
    <source>
        <strain evidence="12 13">Jena</strain>
    </source>
</reference>
<feature type="compositionally biased region" description="Basic residues" evidence="10">
    <location>
        <begin position="636"/>
        <end position="655"/>
    </location>
</feature>
<gene>
    <name evidence="12" type="ORF">PROFUN_08723</name>
</gene>
<feature type="domain" description="Protein kinase" evidence="11">
    <location>
        <begin position="334"/>
        <end position="580"/>
    </location>
</feature>
<keyword evidence="2" id="KW-0723">Serine/threonine-protein kinase</keyword>
<evidence type="ECO:0000313" key="12">
    <source>
        <dbReference type="EMBL" id="PRP81859.1"/>
    </source>
</evidence>
<dbReference type="Pfam" id="PF00069">
    <property type="entry name" value="Pkinase"/>
    <property type="match status" value="1"/>
</dbReference>
<keyword evidence="3" id="KW-0808">Transferase</keyword>
<keyword evidence="6 9" id="KW-0067">ATP-binding</keyword>
<dbReference type="InterPro" id="IPR017441">
    <property type="entry name" value="Protein_kinase_ATP_BS"/>
</dbReference>
<dbReference type="SUPFAM" id="SSF55785">
    <property type="entry name" value="PYP-like sensor domain (PAS domain)"/>
    <property type="match status" value="1"/>
</dbReference>
<keyword evidence="13" id="KW-1185">Reference proteome</keyword>
<dbReference type="Gene3D" id="1.10.510.10">
    <property type="entry name" value="Transferase(Phosphotransferase) domain 1"/>
    <property type="match status" value="1"/>
</dbReference>
<dbReference type="Proteomes" id="UP000241769">
    <property type="component" value="Unassembled WGS sequence"/>
</dbReference>
<keyword evidence="5 12" id="KW-0418">Kinase</keyword>
<sequence length="655" mass="73673">MEEPANAILILSVEGSILKAESTKPSLGFTETELCNKKLSSLLVSPYKEHFETMLMDNATDGRHTELLATPTFVEIEHKDKKLSQVFMIIRKEEGEKEDTLRVILEKCEFPSAVVNVNSTGSLISTTNAEIFGYRSNQLVHKPISTLLPSIHAKGISASNIDCTNAVGKSATGAYFWVSMQRSVIKLANFELANLTLTKIDPRLYAFFVIGADELIQSCNATAVMNLFGYRSRDLTGQHIHSFITKKNIKLFQDYNNLPNEEAKKELVDCCIKPIRTHFNHKDGTQVPIYIQAFPFQREVLYTGTTQGIVEPFFSLRISRIPLGEGEFSRIGDYLLLETIGVGSSGKVKRAIHETTKEQVAIKVITKKGISPVDLERAHRETSIMLQLRHKHIVKLHHVIETDHKLYLVMDLVSGVDLMKYVIDKGGLKEDAARSIFVQLLSALMFCHHVKVIHRDVKHKNIIIDPDTQEIVLIDFGLSNWNEEGTLKDSYCGTPAFASPEMILGHKYDGKLVDVWSAGVVLYSMLTCKFPFSNAGELIRGSFEDPVGCSAECIEIIRSMLIVDTNSRATLQRVWDHNWCKPSIDTVYPPFPIDAEKLNMSNGFNGNNKVETEPTTPADKSPNEEESSQNEETSTKRPRRNKKEVQVKKSRRTNR</sequence>
<evidence type="ECO:0000256" key="7">
    <source>
        <dbReference type="ARBA" id="ARBA00047899"/>
    </source>
</evidence>
<keyword evidence="4 9" id="KW-0547">Nucleotide-binding</keyword>
<feature type="compositionally biased region" description="Polar residues" evidence="10">
    <location>
        <begin position="602"/>
        <end position="615"/>
    </location>
</feature>
<dbReference type="InParanoid" id="A0A2P6ND29"/>
<dbReference type="PROSITE" id="PS00107">
    <property type="entry name" value="PROTEIN_KINASE_ATP"/>
    <property type="match status" value="1"/>
</dbReference>
<dbReference type="SMART" id="SM00220">
    <property type="entry name" value="S_TKc"/>
    <property type="match status" value="1"/>
</dbReference>
<evidence type="ECO:0000256" key="9">
    <source>
        <dbReference type="PROSITE-ProRule" id="PRU10141"/>
    </source>
</evidence>
<dbReference type="GO" id="GO:0035556">
    <property type="term" value="P:intracellular signal transduction"/>
    <property type="evidence" value="ECO:0007669"/>
    <property type="project" value="TreeGrafter"/>
</dbReference>
<dbReference type="GO" id="GO:0005737">
    <property type="term" value="C:cytoplasm"/>
    <property type="evidence" value="ECO:0007669"/>
    <property type="project" value="TreeGrafter"/>
</dbReference>
<evidence type="ECO:0000256" key="5">
    <source>
        <dbReference type="ARBA" id="ARBA00022777"/>
    </source>
</evidence>
<dbReference type="InterPro" id="IPR000014">
    <property type="entry name" value="PAS"/>
</dbReference>
<feature type="binding site" evidence="9">
    <location>
        <position position="363"/>
    </location>
    <ligand>
        <name>ATP</name>
        <dbReference type="ChEBI" id="CHEBI:30616"/>
    </ligand>
</feature>
<dbReference type="PANTHER" id="PTHR24346">
    <property type="entry name" value="MAP/MICROTUBULE AFFINITY-REGULATING KINASE"/>
    <property type="match status" value="1"/>
</dbReference>
<dbReference type="FunFam" id="3.30.200.20:FF:000003">
    <property type="entry name" value="Non-specific serine/threonine protein kinase"/>
    <property type="match status" value="1"/>
</dbReference>
<dbReference type="AlphaFoldDB" id="A0A2P6ND29"/>
<name>A0A2P6ND29_9EUKA</name>
<dbReference type="Pfam" id="PF13426">
    <property type="entry name" value="PAS_9"/>
    <property type="match status" value="1"/>
</dbReference>
<dbReference type="FunFam" id="1.10.510.10:FF:000571">
    <property type="entry name" value="Maternal embryonic leucine zipper kinase"/>
    <property type="match status" value="1"/>
</dbReference>
<evidence type="ECO:0000256" key="6">
    <source>
        <dbReference type="ARBA" id="ARBA00022840"/>
    </source>
</evidence>
<evidence type="ECO:0000313" key="13">
    <source>
        <dbReference type="Proteomes" id="UP000241769"/>
    </source>
</evidence>
<evidence type="ECO:0000256" key="1">
    <source>
        <dbReference type="ARBA" id="ARBA00012513"/>
    </source>
</evidence>
<evidence type="ECO:0000256" key="8">
    <source>
        <dbReference type="ARBA" id="ARBA00048679"/>
    </source>
</evidence>
<dbReference type="PANTHER" id="PTHR24346:SF99">
    <property type="entry name" value="SERINE_THREONINE-PROTEIN KINASE DDB_G0280133-RELATED"/>
    <property type="match status" value="1"/>
</dbReference>
<evidence type="ECO:0000256" key="4">
    <source>
        <dbReference type="ARBA" id="ARBA00022741"/>
    </source>
</evidence>
<organism evidence="12 13">
    <name type="scientific">Planoprotostelium fungivorum</name>
    <dbReference type="NCBI Taxonomy" id="1890364"/>
    <lineage>
        <taxon>Eukaryota</taxon>
        <taxon>Amoebozoa</taxon>
        <taxon>Evosea</taxon>
        <taxon>Variosea</taxon>
        <taxon>Cavosteliida</taxon>
        <taxon>Cavosteliaceae</taxon>
        <taxon>Planoprotostelium</taxon>
    </lineage>
</organism>
<dbReference type="SUPFAM" id="SSF56112">
    <property type="entry name" value="Protein kinase-like (PK-like)"/>
    <property type="match status" value="1"/>
</dbReference>
<proteinExistence type="predicted"/>
<dbReference type="STRING" id="1890364.A0A2P6ND29"/>
<evidence type="ECO:0000256" key="10">
    <source>
        <dbReference type="SAM" id="MobiDB-lite"/>
    </source>
</evidence>